<gene>
    <name evidence="4" type="ORF">HMPREF0495_01417</name>
</gene>
<proteinExistence type="predicted"/>
<evidence type="ECO:0000256" key="2">
    <source>
        <dbReference type="SAM" id="SignalP"/>
    </source>
</evidence>
<dbReference type="HOGENOM" id="CLU_656871_0_0_9"/>
<accession>U2QQI8</accession>
<reference evidence="4 5" key="1">
    <citation type="submission" date="2013-06" db="EMBL/GenBank/DDBJ databases">
        <authorList>
            <person name="Weinstock G."/>
            <person name="Sodergren E."/>
            <person name="Lobos E.A."/>
            <person name="Fulton L."/>
            <person name="Fulton R."/>
            <person name="Courtney L."/>
            <person name="Fronick C."/>
            <person name="O'Laughlin M."/>
            <person name="Godfrey J."/>
            <person name="Wilson R.M."/>
            <person name="Miner T."/>
            <person name="Farmer C."/>
            <person name="Delehaunty K."/>
            <person name="Cordes M."/>
            <person name="Minx P."/>
            <person name="Tomlinson C."/>
            <person name="Chen J."/>
            <person name="Wollam A."/>
            <person name="Pepin K.H."/>
            <person name="Bhonagiri V."/>
            <person name="Zhang X."/>
            <person name="Warren W."/>
            <person name="Mitreva M."/>
            <person name="Mardis E.R."/>
            <person name="Wilson R.K."/>
        </authorList>
    </citation>
    <scope>NUCLEOTIDE SEQUENCE [LARGE SCALE GENOMIC DNA]</scope>
    <source>
        <strain evidence="4 5">ATCC 14869</strain>
    </source>
</reference>
<sequence>MKKIFIGLIAIGAAIWFTGGTVAWAADTTVTDPKSVVTYGFSGTNLILQTYKAKLPQLYTSVDWENPSDYQFDEYPDDASVETSHIDQVYGIGFNLQKQETWYLQDQLENVSTQRYTPASEWGILPLDFDNSATSLQLNCTTTVHYLVEGTDKDAVAPYKLNYPIPTILEDGTDTTSEISTTASDFKTELSEAKPTLKGYTFKSMGDFKYGVKSSDFPTDVTYYYSRNSPVTPPENNENAASSSSSAMTSSDASVTSELPQQVTAFKKRAIMVTKKMGLYNEPTFTSKSRMFYYAKASRTKRPQLIVTGLAQSVNGRTRYLVRDVTAGSKYRGETGYITAVKGFTTPTYYQHNPQQVKILAKSGVNVYRNKNLTQRVGHLKKGKVVHVKRIMHYHLTTRLVLTDGSFITANKAYVIKK</sequence>
<evidence type="ECO:0000313" key="4">
    <source>
        <dbReference type="EMBL" id="ERK43578.1"/>
    </source>
</evidence>
<organism evidence="4 5">
    <name type="scientific">Levilactobacillus brevis ATCC 14869 = DSM 20054</name>
    <dbReference type="NCBI Taxonomy" id="649758"/>
    <lineage>
        <taxon>Bacteria</taxon>
        <taxon>Bacillati</taxon>
        <taxon>Bacillota</taxon>
        <taxon>Bacilli</taxon>
        <taxon>Lactobacillales</taxon>
        <taxon>Lactobacillaceae</taxon>
        <taxon>Levilactobacillus</taxon>
    </lineage>
</organism>
<dbReference type="AlphaFoldDB" id="U2QQI8"/>
<feature type="chain" id="PRO_5004633523" description="DUF5776 domain-containing protein" evidence="2">
    <location>
        <begin position="26"/>
        <end position="418"/>
    </location>
</feature>
<evidence type="ECO:0000313" key="5">
    <source>
        <dbReference type="Proteomes" id="UP000016644"/>
    </source>
</evidence>
<dbReference type="Pfam" id="PF19087">
    <property type="entry name" value="DUF5776"/>
    <property type="match status" value="1"/>
</dbReference>
<dbReference type="InterPro" id="IPR044081">
    <property type="entry name" value="DUF5776"/>
</dbReference>
<evidence type="ECO:0000256" key="1">
    <source>
        <dbReference type="SAM" id="MobiDB-lite"/>
    </source>
</evidence>
<feature type="compositionally biased region" description="Polar residues" evidence="1">
    <location>
        <begin position="228"/>
        <end position="239"/>
    </location>
</feature>
<name>U2QQI8_LEVBR</name>
<evidence type="ECO:0000259" key="3">
    <source>
        <dbReference type="Pfam" id="PF19087"/>
    </source>
</evidence>
<feature type="domain" description="DUF5776" evidence="3">
    <location>
        <begin position="349"/>
        <end position="415"/>
    </location>
</feature>
<dbReference type="GeneID" id="56993917"/>
<feature type="region of interest" description="Disordered" evidence="1">
    <location>
        <begin position="228"/>
        <end position="256"/>
    </location>
</feature>
<dbReference type="RefSeq" id="WP_021742836.1">
    <property type="nucleotide sequence ID" value="NZ_AZCP01000003.1"/>
</dbReference>
<dbReference type="PATRIC" id="fig|649758.3.peg.1267"/>
<feature type="signal peptide" evidence="2">
    <location>
        <begin position="1"/>
        <end position="25"/>
    </location>
</feature>
<protein>
    <recommendedName>
        <fullName evidence="3">DUF5776 domain-containing protein</fullName>
    </recommendedName>
</protein>
<comment type="caution">
    <text evidence="4">The sequence shown here is derived from an EMBL/GenBank/DDBJ whole genome shotgun (WGS) entry which is preliminary data.</text>
</comment>
<keyword evidence="2" id="KW-0732">Signal</keyword>
<dbReference type="Proteomes" id="UP000016644">
    <property type="component" value="Unassembled WGS sequence"/>
</dbReference>
<dbReference type="EMBL" id="AWVK01000055">
    <property type="protein sequence ID" value="ERK43578.1"/>
    <property type="molecule type" value="Genomic_DNA"/>
</dbReference>
<feature type="compositionally biased region" description="Low complexity" evidence="1">
    <location>
        <begin position="240"/>
        <end position="256"/>
    </location>
</feature>